<protein>
    <submittedName>
        <fullName evidence="1">CLUMA_CG021615, isoform A</fullName>
    </submittedName>
</protein>
<dbReference type="Proteomes" id="UP000183832">
    <property type="component" value="Unassembled WGS sequence"/>
</dbReference>
<proteinExistence type="predicted"/>
<organism evidence="1 2">
    <name type="scientific">Clunio marinus</name>
    <dbReference type="NCBI Taxonomy" id="568069"/>
    <lineage>
        <taxon>Eukaryota</taxon>
        <taxon>Metazoa</taxon>
        <taxon>Ecdysozoa</taxon>
        <taxon>Arthropoda</taxon>
        <taxon>Hexapoda</taxon>
        <taxon>Insecta</taxon>
        <taxon>Pterygota</taxon>
        <taxon>Neoptera</taxon>
        <taxon>Endopterygota</taxon>
        <taxon>Diptera</taxon>
        <taxon>Nematocera</taxon>
        <taxon>Chironomoidea</taxon>
        <taxon>Chironomidae</taxon>
        <taxon>Clunio</taxon>
    </lineage>
</organism>
<evidence type="ECO:0000313" key="1">
    <source>
        <dbReference type="EMBL" id="CRL08352.1"/>
    </source>
</evidence>
<dbReference type="AlphaFoldDB" id="A0A1J1J7I6"/>
<sequence>MDFCSTCLPLRITKIQNEVKEKPRETHIYCNKRLSNVRHVVVGTRSIFNDDYTAHNANAFELLGFVFMLLQVHLWMKVAHETIY</sequence>
<evidence type="ECO:0000313" key="2">
    <source>
        <dbReference type="Proteomes" id="UP000183832"/>
    </source>
</evidence>
<accession>A0A1J1J7I6</accession>
<reference evidence="1 2" key="1">
    <citation type="submission" date="2015-04" db="EMBL/GenBank/DDBJ databases">
        <authorList>
            <person name="Syromyatnikov M.Y."/>
            <person name="Popov V.N."/>
        </authorList>
    </citation>
    <scope>NUCLEOTIDE SEQUENCE [LARGE SCALE GENOMIC DNA]</scope>
</reference>
<name>A0A1J1J7I6_9DIPT</name>
<keyword evidence="2" id="KW-1185">Reference proteome</keyword>
<gene>
    <name evidence="1" type="ORF">CLUMA_CG021615</name>
</gene>
<dbReference type="EMBL" id="CVRI01000075">
    <property type="protein sequence ID" value="CRL08352.1"/>
    <property type="molecule type" value="Genomic_DNA"/>
</dbReference>